<accession>A0A401ZDA3</accession>
<dbReference type="EMBL" id="BIFQ01000001">
    <property type="protein sequence ID" value="GCE04864.1"/>
    <property type="molecule type" value="Genomic_DNA"/>
</dbReference>
<gene>
    <name evidence="4" type="ORF">KDAU_21930</name>
</gene>
<feature type="domain" description="Glycogen debranching enzyme bacterial and archaeal type N-terminal" evidence="3">
    <location>
        <begin position="170"/>
        <end position="294"/>
    </location>
</feature>
<dbReference type="GO" id="GO:0005980">
    <property type="term" value="P:glycogen catabolic process"/>
    <property type="evidence" value="ECO:0007669"/>
    <property type="project" value="InterPro"/>
</dbReference>
<feature type="domain" description="Glycogen debranching enzyme C-terminal" evidence="2">
    <location>
        <begin position="406"/>
        <end position="771"/>
    </location>
</feature>
<feature type="region of interest" description="Disordered" evidence="1">
    <location>
        <begin position="145"/>
        <end position="169"/>
    </location>
</feature>
<dbReference type="PANTHER" id="PTHR10569:SF2">
    <property type="entry name" value="GLYCOGEN DEBRANCHING ENZYME"/>
    <property type="match status" value="1"/>
</dbReference>
<dbReference type="Pfam" id="PF06202">
    <property type="entry name" value="GDE_C"/>
    <property type="match status" value="1"/>
</dbReference>
<evidence type="ECO:0000256" key="1">
    <source>
        <dbReference type="SAM" id="MobiDB-lite"/>
    </source>
</evidence>
<dbReference type="Gene3D" id="1.50.10.10">
    <property type="match status" value="1"/>
</dbReference>
<dbReference type="InterPro" id="IPR010401">
    <property type="entry name" value="AGL/Gdb1"/>
</dbReference>
<reference evidence="5" key="1">
    <citation type="submission" date="2018-12" db="EMBL/GenBank/DDBJ databases">
        <title>Tengunoibacter tsumagoiensis gen. nov., sp. nov., Dictyobacter kobayashii sp. nov., D. alpinus sp. nov., and D. joshuensis sp. nov. and description of Dictyobacteraceae fam. nov. within the order Ktedonobacterales isolated from Tengu-no-mugimeshi.</title>
        <authorList>
            <person name="Wang C.M."/>
            <person name="Zheng Y."/>
            <person name="Sakai Y."/>
            <person name="Toyoda A."/>
            <person name="Minakuchi Y."/>
            <person name="Abe K."/>
            <person name="Yokota A."/>
            <person name="Yabe S."/>
        </authorList>
    </citation>
    <scope>NUCLEOTIDE SEQUENCE [LARGE SCALE GENOMIC DNA]</scope>
    <source>
        <strain evidence="5">S-27</strain>
    </source>
</reference>
<feature type="compositionally biased region" description="Basic and acidic residues" evidence="1">
    <location>
        <begin position="153"/>
        <end position="169"/>
    </location>
</feature>
<evidence type="ECO:0000313" key="5">
    <source>
        <dbReference type="Proteomes" id="UP000287224"/>
    </source>
</evidence>
<evidence type="ECO:0000259" key="2">
    <source>
        <dbReference type="Pfam" id="PF06202"/>
    </source>
</evidence>
<dbReference type="AlphaFoldDB" id="A0A401ZDA3"/>
<dbReference type="InterPro" id="IPR024742">
    <property type="entry name" value="Glycogen_debranch_N"/>
</dbReference>
<dbReference type="InterPro" id="IPR008928">
    <property type="entry name" value="6-hairpin_glycosidase_sf"/>
</dbReference>
<dbReference type="GO" id="GO:0004134">
    <property type="term" value="F:4-alpha-glucanotransferase activity"/>
    <property type="evidence" value="ECO:0007669"/>
    <property type="project" value="InterPro"/>
</dbReference>
<name>A0A401ZDA3_9CHLR</name>
<evidence type="ECO:0000313" key="4">
    <source>
        <dbReference type="EMBL" id="GCE04864.1"/>
    </source>
</evidence>
<organism evidence="4 5">
    <name type="scientific">Dictyobacter aurantiacus</name>
    <dbReference type="NCBI Taxonomy" id="1936993"/>
    <lineage>
        <taxon>Bacteria</taxon>
        <taxon>Bacillati</taxon>
        <taxon>Chloroflexota</taxon>
        <taxon>Ktedonobacteria</taxon>
        <taxon>Ktedonobacterales</taxon>
        <taxon>Dictyobacteraceae</taxon>
        <taxon>Dictyobacter</taxon>
    </lineage>
</organism>
<dbReference type="GO" id="GO:0004135">
    <property type="term" value="F:amylo-alpha-1,6-glucosidase activity"/>
    <property type="evidence" value="ECO:0007669"/>
    <property type="project" value="InterPro"/>
</dbReference>
<dbReference type="Pfam" id="PF12439">
    <property type="entry name" value="GDE_N"/>
    <property type="match status" value="2"/>
</dbReference>
<proteinExistence type="predicted"/>
<dbReference type="RefSeq" id="WP_126595970.1">
    <property type="nucleotide sequence ID" value="NZ_BIFQ01000001.1"/>
</dbReference>
<sequence>MAINFDRNICCDLNETISREWLVTNGLGGYAAGTVAGVLTRMQHGLLVASLPGTRQPQLLLAKVDEEISFDQRTYYLGTNEYRDGIFNPAGFVHLEAFRLQEGCPIFTYRLGGIDGLLLEKRIWMVRGFNTTYIQYTVLRPESPDKPVYTRNGRTEPLDTDARRQAEQERQEPLILTLLPFTANRPYDRPQRSQQAPHLHVHTHRTEDMALESEESQWNHQLPAGVAGCTIITNDTVPAYHLLAIGQDENQPAFIPTGVWYWNFLRRCNAREDQPDTDDLYLPGVFRVLLWPGRQDTLTIIASTEKLEPQLYQYDAIASLYEKSREQRQHTMERVLHTLRPEQQTERPYSGATPGSRADKQCDARQLLYASEHFISHYYPTATSQEASLDSQAGLITRGNRSRIALVAEYFAQDYRTRDALIALPGILLVTERYVEAHQFLGDLADHFIGGILPDRLPTARQALTDHNYSNADIALWYFYALDHYLRATGHYEFLEEVFPRLVECINRYRQGTHNGIHVDPKDGLLIAEKEGKALTWMNAYHEGQPVTPRSGKPIELNALWYHALMLMQGWSERLEYIGHIENSGAYYQQYAESCKRGIQKRFWQSEQGYLYDVIDGPEGNDATLRVNQLFALSLPHSILNPAQRQQIFDIITRHLLTPYRTMAACEPGYHPHIERGARHQQSLHQGSCWTWLLGPYVDAMINLSKGTAGEENKQSLKEHMWWRGMQLLKPLQDRYSQGLLGMYEGVFDGDYPQHAGPQSASLLSTAELLRAFNRLAKWSSHRPIGRQARESIDAI</sequence>
<dbReference type="PANTHER" id="PTHR10569">
    <property type="entry name" value="GLYCOGEN DEBRANCHING ENZYME"/>
    <property type="match status" value="1"/>
</dbReference>
<dbReference type="SUPFAM" id="SSF48208">
    <property type="entry name" value="Six-hairpin glycosidases"/>
    <property type="match status" value="1"/>
</dbReference>
<dbReference type="Proteomes" id="UP000287224">
    <property type="component" value="Unassembled WGS sequence"/>
</dbReference>
<feature type="domain" description="Glycogen debranching enzyme bacterial and archaeal type N-terminal" evidence="3">
    <location>
        <begin position="19"/>
        <end position="142"/>
    </location>
</feature>
<dbReference type="InterPro" id="IPR032790">
    <property type="entry name" value="GDE_C"/>
</dbReference>
<evidence type="ECO:0000259" key="3">
    <source>
        <dbReference type="Pfam" id="PF12439"/>
    </source>
</evidence>
<comment type="caution">
    <text evidence="4">The sequence shown here is derived from an EMBL/GenBank/DDBJ whole genome shotgun (WGS) entry which is preliminary data.</text>
</comment>
<protein>
    <submittedName>
        <fullName evidence="4">Glycogen debranching protein</fullName>
    </submittedName>
</protein>
<keyword evidence="5" id="KW-1185">Reference proteome</keyword>
<dbReference type="InterPro" id="IPR012341">
    <property type="entry name" value="6hp_glycosidase-like_sf"/>
</dbReference>
<dbReference type="OrthoDB" id="9761875at2"/>